<proteinExistence type="predicted"/>
<evidence type="ECO:0000313" key="2">
    <source>
        <dbReference type="Proteomes" id="UP000189670"/>
    </source>
</evidence>
<gene>
    <name evidence="1" type="ORF">OMM_12339</name>
</gene>
<dbReference type="InterPro" id="IPR036457">
    <property type="entry name" value="PPM-type-like_dom_sf"/>
</dbReference>
<accession>A0A1V1NW17</accession>
<dbReference type="Gene3D" id="3.60.40.10">
    <property type="entry name" value="PPM-type phosphatase domain"/>
    <property type="match status" value="1"/>
</dbReference>
<dbReference type="EMBL" id="ATBP01001747">
    <property type="protein sequence ID" value="ETR66789.1"/>
    <property type="molecule type" value="Genomic_DNA"/>
</dbReference>
<dbReference type="Proteomes" id="UP000189670">
    <property type="component" value="Unassembled WGS sequence"/>
</dbReference>
<dbReference type="AlphaFoldDB" id="A0A1V1NW17"/>
<evidence type="ECO:0008006" key="3">
    <source>
        <dbReference type="Google" id="ProtNLM"/>
    </source>
</evidence>
<name>A0A1V1NW17_9BACT</name>
<sequence>MNIKNELKKWWLFREKNLNIPLIHLIVNNCDSQNGFYKKLMNTLSKTIPTNSRIKEIDPISTNAFKIEEGFEQLGKTAMKPDLFEIEYQSIEKPESSTYSDTNKLRKNEDRITVRERNKDSVIFGVADGAGSSGIYCGEWAHHILTNIIKEEPIKDCKALNDWLNKLAHNFYSKYKEKGNDIDVKNKFIKEGSYCSLLTGWLKRNTKGKYILETTIYGDSTLFIFQNNGTLKNIYPYKSLSKFDTAPHLISLKHDAVQEHFIYQSIEIDYTDIIIAASDGFSKFLLTQYLLFTNNKELLALNKK</sequence>
<evidence type="ECO:0000313" key="1">
    <source>
        <dbReference type="EMBL" id="ETR66789.1"/>
    </source>
</evidence>
<dbReference type="SUPFAM" id="SSF81606">
    <property type="entry name" value="PP2C-like"/>
    <property type="match status" value="1"/>
</dbReference>
<feature type="non-terminal residue" evidence="1">
    <location>
        <position position="304"/>
    </location>
</feature>
<organism evidence="1 2">
    <name type="scientific">Candidatus Magnetoglobus multicellularis str. Araruama</name>
    <dbReference type="NCBI Taxonomy" id="890399"/>
    <lineage>
        <taxon>Bacteria</taxon>
        <taxon>Pseudomonadati</taxon>
        <taxon>Thermodesulfobacteriota</taxon>
        <taxon>Desulfobacteria</taxon>
        <taxon>Desulfobacterales</taxon>
        <taxon>Desulfobacteraceae</taxon>
        <taxon>Candidatus Magnetoglobus</taxon>
    </lineage>
</organism>
<comment type="caution">
    <text evidence="1">The sequence shown here is derived from an EMBL/GenBank/DDBJ whole genome shotgun (WGS) entry which is preliminary data.</text>
</comment>
<reference evidence="2" key="1">
    <citation type="submission" date="2012-11" db="EMBL/GenBank/DDBJ databases">
        <authorList>
            <person name="Lucero-Rivera Y.E."/>
            <person name="Tovar-Ramirez D."/>
        </authorList>
    </citation>
    <scope>NUCLEOTIDE SEQUENCE [LARGE SCALE GENOMIC DNA]</scope>
    <source>
        <strain evidence="2">Araruama</strain>
    </source>
</reference>
<protein>
    <recommendedName>
        <fullName evidence="3">PPM-type phosphatase domain-containing protein</fullName>
    </recommendedName>
</protein>